<dbReference type="RefSeq" id="WP_169380279.1">
    <property type="nucleotide sequence ID" value="NZ_JAAXLA010000007.1"/>
</dbReference>
<keyword evidence="2" id="KW-1185">Reference proteome</keyword>
<sequence>MTLPSRRHVAVLTIPEADLVELPDLGSVVTVRTAWRHELARISREDD</sequence>
<evidence type="ECO:0000313" key="1">
    <source>
        <dbReference type="EMBL" id="NMH96898.1"/>
    </source>
</evidence>
<dbReference type="EMBL" id="JAAXLA010000007">
    <property type="protein sequence ID" value="NMH96898.1"/>
    <property type="molecule type" value="Genomic_DNA"/>
</dbReference>
<name>A0ABX1S9Q7_9PSEU</name>
<proteinExistence type="predicted"/>
<dbReference type="Proteomes" id="UP000820669">
    <property type="component" value="Unassembled WGS sequence"/>
</dbReference>
<gene>
    <name evidence="1" type="ORF">HF526_06140</name>
</gene>
<comment type="caution">
    <text evidence="1">The sequence shown here is derived from an EMBL/GenBank/DDBJ whole genome shotgun (WGS) entry which is preliminary data.</text>
</comment>
<protein>
    <submittedName>
        <fullName evidence="1">Uncharacterized protein</fullName>
    </submittedName>
</protein>
<evidence type="ECO:0000313" key="2">
    <source>
        <dbReference type="Proteomes" id="UP000820669"/>
    </source>
</evidence>
<reference evidence="1 2" key="1">
    <citation type="submission" date="2020-04" db="EMBL/GenBank/DDBJ databases">
        <authorList>
            <person name="Klaysubun C."/>
            <person name="Duangmal K."/>
            <person name="Lipun K."/>
        </authorList>
    </citation>
    <scope>NUCLEOTIDE SEQUENCE [LARGE SCALE GENOMIC DNA]</scope>
    <source>
        <strain evidence="1 2">K10HN5</strain>
    </source>
</reference>
<accession>A0ABX1S9Q7</accession>
<organism evidence="1 2">
    <name type="scientific">Pseudonocardia acidicola</name>
    <dbReference type="NCBI Taxonomy" id="2724939"/>
    <lineage>
        <taxon>Bacteria</taxon>
        <taxon>Bacillati</taxon>
        <taxon>Actinomycetota</taxon>
        <taxon>Actinomycetes</taxon>
        <taxon>Pseudonocardiales</taxon>
        <taxon>Pseudonocardiaceae</taxon>
        <taxon>Pseudonocardia</taxon>
    </lineage>
</organism>